<name>A0A345PK84_9BACI</name>
<feature type="transmembrane region" description="Helical" evidence="1">
    <location>
        <begin position="175"/>
        <end position="197"/>
    </location>
</feature>
<dbReference type="RefSeq" id="WP_114917700.1">
    <property type="nucleotide sequence ID" value="NZ_CP024848.1"/>
</dbReference>
<accession>A0A345PK84</accession>
<keyword evidence="3" id="KW-1185">Reference proteome</keyword>
<feature type="transmembrane region" description="Helical" evidence="1">
    <location>
        <begin position="146"/>
        <end position="169"/>
    </location>
</feature>
<evidence type="ECO:0000313" key="3">
    <source>
        <dbReference type="Proteomes" id="UP000253908"/>
    </source>
</evidence>
<keyword evidence="1" id="KW-0812">Transmembrane</keyword>
<sequence>MNSDRYTQFSYKVSNWILKLALINILWILFSILGLVIFGFFPATISMFSVISKLRRQEELPIFKTFWKTYKQEFIKSNQMGFLLVTVAVIFYFDLYFIQETSNSILQLFYYPLIILIFIFCMCILYVFPIYAHYDLKIFHIFKNAFLIMIANPLATFAIISSVIVIAVITMFFPAILLFFSGSILAYLITSAASNSFSKIELKKMDFGEVELNHSKE</sequence>
<dbReference type="KEGG" id="ocn:CUC15_16390"/>
<evidence type="ECO:0008006" key="4">
    <source>
        <dbReference type="Google" id="ProtNLM"/>
    </source>
</evidence>
<gene>
    <name evidence="2" type="ORF">CUC15_16390</name>
</gene>
<organism evidence="2 3">
    <name type="scientific">Oceanobacillus zhaokaii</name>
    <dbReference type="NCBI Taxonomy" id="2052660"/>
    <lineage>
        <taxon>Bacteria</taxon>
        <taxon>Bacillati</taxon>
        <taxon>Bacillota</taxon>
        <taxon>Bacilli</taxon>
        <taxon>Bacillales</taxon>
        <taxon>Bacillaceae</taxon>
        <taxon>Oceanobacillus</taxon>
    </lineage>
</organism>
<feature type="transmembrane region" description="Helical" evidence="1">
    <location>
        <begin position="80"/>
        <end position="98"/>
    </location>
</feature>
<dbReference type="AlphaFoldDB" id="A0A345PK84"/>
<dbReference type="Proteomes" id="UP000253908">
    <property type="component" value="Chromosome"/>
</dbReference>
<evidence type="ECO:0000256" key="1">
    <source>
        <dbReference type="SAM" id="Phobius"/>
    </source>
</evidence>
<proteinExistence type="predicted"/>
<dbReference type="EMBL" id="CP024848">
    <property type="protein sequence ID" value="AXI10414.1"/>
    <property type="molecule type" value="Genomic_DNA"/>
</dbReference>
<dbReference type="Pfam" id="PF04854">
    <property type="entry name" value="DUF624"/>
    <property type="match status" value="1"/>
</dbReference>
<evidence type="ECO:0000313" key="2">
    <source>
        <dbReference type="EMBL" id="AXI10414.1"/>
    </source>
</evidence>
<dbReference type="InterPro" id="IPR006938">
    <property type="entry name" value="DUF624"/>
</dbReference>
<protein>
    <recommendedName>
        <fullName evidence="4">DUF624 domain-containing protein</fullName>
    </recommendedName>
</protein>
<dbReference type="OrthoDB" id="2182676at2"/>
<feature type="transmembrane region" description="Helical" evidence="1">
    <location>
        <begin position="110"/>
        <end position="134"/>
    </location>
</feature>
<feature type="transmembrane region" description="Helical" evidence="1">
    <location>
        <begin position="20"/>
        <end position="48"/>
    </location>
</feature>
<keyword evidence="1" id="KW-1133">Transmembrane helix</keyword>
<reference evidence="3" key="1">
    <citation type="submission" date="2017-11" db="EMBL/GenBank/DDBJ databases">
        <authorList>
            <person name="Zhu W."/>
        </authorList>
    </citation>
    <scope>NUCLEOTIDE SEQUENCE [LARGE SCALE GENOMIC DNA]</scope>
    <source>
        <strain evidence="3">160</strain>
    </source>
</reference>
<keyword evidence="1" id="KW-0472">Membrane</keyword>